<evidence type="ECO:0000313" key="4">
    <source>
        <dbReference type="EMBL" id="BCD96532.1"/>
    </source>
</evidence>
<dbReference type="KEGG" id="marq:MARGE09_P0732"/>
<keyword evidence="2" id="KW-0732">Signal</keyword>
<dbReference type="Pfam" id="PF24681">
    <property type="entry name" value="Kelch_KLHDC2_KLHL20_DRC7"/>
    <property type="match status" value="1"/>
</dbReference>
<dbReference type="InterPro" id="IPR028974">
    <property type="entry name" value="TSP_type-3_rpt"/>
</dbReference>
<feature type="signal peptide" evidence="2">
    <location>
        <begin position="1"/>
        <end position="18"/>
    </location>
</feature>
<dbReference type="PANTHER" id="PTHR23244">
    <property type="entry name" value="KELCH REPEAT DOMAIN"/>
    <property type="match status" value="1"/>
</dbReference>
<evidence type="ECO:0000313" key="5">
    <source>
        <dbReference type="Proteomes" id="UP001320119"/>
    </source>
</evidence>
<evidence type="ECO:0000256" key="2">
    <source>
        <dbReference type="SAM" id="SignalP"/>
    </source>
</evidence>
<feature type="region of interest" description="Disordered" evidence="1">
    <location>
        <begin position="353"/>
        <end position="497"/>
    </location>
</feature>
<feature type="compositionally biased region" description="Acidic residues" evidence="1">
    <location>
        <begin position="388"/>
        <end position="397"/>
    </location>
</feature>
<dbReference type="Gene3D" id="2.120.10.80">
    <property type="entry name" value="Kelch-type beta propeller"/>
    <property type="match status" value="3"/>
</dbReference>
<evidence type="ECO:0000259" key="3">
    <source>
        <dbReference type="Pfam" id="PF25852"/>
    </source>
</evidence>
<feature type="chain" id="PRO_5042886904" description="DUF6242 domain-containing protein" evidence="2">
    <location>
        <begin position="19"/>
        <end position="1218"/>
    </location>
</feature>
<feature type="compositionally biased region" description="Acidic residues" evidence="1">
    <location>
        <begin position="476"/>
        <end position="485"/>
    </location>
</feature>
<dbReference type="Gene3D" id="4.10.1080.10">
    <property type="entry name" value="TSP type-3 repeat"/>
    <property type="match status" value="1"/>
</dbReference>
<organism evidence="4 5">
    <name type="scientific">Marinagarivorans cellulosilyticus</name>
    <dbReference type="NCBI Taxonomy" id="2721545"/>
    <lineage>
        <taxon>Bacteria</taxon>
        <taxon>Pseudomonadati</taxon>
        <taxon>Pseudomonadota</taxon>
        <taxon>Gammaproteobacteria</taxon>
        <taxon>Cellvibrionales</taxon>
        <taxon>Cellvibrionaceae</taxon>
        <taxon>Marinagarivorans</taxon>
    </lineage>
</organism>
<gene>
    <name evidence="4" type="ORF">MARGE09_P0732</name>
</gene>
<dbReference type="AlphaFoldDB" id="A0AAN1WFA1"/>
<dbReference type="RefSeq" id="WP_236986028.1">
    <property type="nucleotide sequence ID" value="NZ_AP023086.1"/>
</dbReference>
<dbReference type="Proteomes" id="UP001320119">
    <property type="component" value="Chromosome"/>
</dbReference>
<feature type="domain" description="DUF6242" evidence="3">
    <location>
        <begin position="642"/>
        <end position="838"/>
    </location>
</feature>
<proteinExistence type="predicted"/>
<dbReference type="GO" id="GO:0005509">
    <property type="term" value="F:calcium ion binding"/>
    <property type="evidence" value="ECO:0007669"/>
    <property type="project" value="InterPro"/>
</dbReference>
<feature type="compositionally biased region" description="Polar residues" evidence="1">
    <location>
        <begin position="420"/>
        <end position="431"/>
    </location>
</feature>
<reference evidence="4 5" key="1">
    <citation type="journal article" date="2022" name="IScience">
        <title>An ultrasensitive nanofiber-based assay for enzymatic hydrolysis and deep-sea microbial degradation of cellulose.</title>
        <authorList>
            <person name="Tsudome M."/>
            <person name="Tachioka M."/>
            <person name="Miyazaki M."/>
            <person name="Uchimura K."/>
            <person name="Tsuda M."/>
            <person name="Takaki Y."/>
            <person name="Deguchi S."/>
        </authorList>
    </citation>
    <scope>NUCLEOTIDE SEQUENCE [LARGE SCALE GENOMIC DNA]</scope>
    <source>
        <strain evidence="4 5">GE09</strain>
    </source>
</reference>
<dbReference type="InterPro" id="IPR015915">
    <property type="entry name" value="Kelch-typ_b-propeller"/>
</dbReference>
<feature type="compositionally biased region" description="Low complexity" evidence="1">
    <location>
        <begin position="28"/>
        <end position="44"/>
    </location>
</feature>
<dbReference type="PROSITE" id="PS51257">
    <property type="entry name" value="PROKAR_LIPOPROTEIN"/>
    <property type="match status" value="1"/>
</dbReference>
<feature type="compositionally biased region" description="Acidic residues" evidence="1">
    <location>
        <begin position="353"/>
        <end position="375"/>
    </location>
</feature>
<name>A0AAN1WFA1_9GAMM</name>
<sequence length="1218" mass="132409">MKLPFLACFIISFLSACGDGGSDASNDNGNVSSGNNDNDNPSSATEFSLSGSAVKGPLAQAQISIYAMDLSTASAKGNLLARGTTNDQAQIVDLSLTGELSGWYLIEYSITDNTIDINTGVSPIFNELISAVNAAHIESAKPLYATPLTTMAVNLALDRADKGSPYSGNGDETISEPEFASALLLAEAQVKSVFGFGIGDDVSLFETPPLITEDTDSIQEQTEVAEYRLAIEAVAAIASSVSENSSAEESAEDILEALTLDLADGSIDGQGSEGAVPVLEQLDQSIDMAITNLDLDALLVPGTETALTDIEALLIDELLTTNVSADVTLLEDGSINVEPSEIVLDADADADGVADEDDAFPLDPQETIDSDEDGVGDNGDAFPNDPTEIADSDDDQVGDNADAFPNAPEESVDSDEDGVGNNSDDFPNDPSETTDSDNDQVGDNADAFPNDPSETTDSDNDQVGDNSDAFPSDPSESMDSDEDGVGDNADAYPDDPTRSELEMLNLSLWVGENDTLIYYPETASGIEHYRSSEPACDITNYSVCENGALNIINGSDLSDELSTRTQAGFHQFITATRSGELDVTGAERWVHRQSFATATFNGRMWVIGGWDGVHDGVENGDVSEDDVNSGSNAGFDGFLANDVWSSQDGNTWTRVVQNTEFSVRQEHKVVAFNDKLWLIGGTTYNTSTTLNEALNDVWSSEDGKTWVQELENAPFAVRRDHALLVHNNRMWVIGGTAADFESLNDVWYSDNGTEWIQATDDAGFPGQSYPRVISKDGKLMLIGGGGLYEGVWSSSDGVEWLQEADTNFPARNVYSVTVHNNKVWVAGGYNGGYLRDVWVSDDGLSYTEVERADGIYFQNRAEPGFLSFNDKLWLIGGRSSTRYGEVLSSDDGSTWLRNSFGPKEMPQRTAGELIAFNDQLFVFAGTTYENDNGVWSTEDGINWTELETQNMFDARSDTESAVLGEKLYVYGGLVKYDGETPQHLANDIWSTEDGSTWLQETASAAFSERYRHRVIEWNGALWMTGGISNSNTYLNDVWSSTDGVNWTLVTENAAFPERGGHSMFILNDRLWVMGGRGSSILDKREDVWSTANGVDWVETSVVTPEVFRPFDRGVRENYEAAVYNDRIYLIGGNDSGEELQDIWSSADGASWTLDVEDAGPLARRNYSTEVYKGELWLHGGYHHDSIAYYQRDLWRSNDGINWRVGLKAEIPLVENNRP</sequence>
<protein>
    <recommendedName>
        <fullName evidence="3">DUF6242 domain-containing protein</fullName>
    </recommendedName>
</protein>
<dbReference type="InterPro" id="IPR058667">
    <property type="entry name" value="DUF6242_C"/>
</dbReference>
<dbReference type="EMBL" id="AP023086">
    <property type="protein sequence ID" value="BCD96532.1"/>
    <property type="molecule type" value="Genomic_DNA"/>
</dbReference>
<keyword evidence="5" id="KW-1185">Reference proteome</keyword>
<evidence type="ECO:0000256" key="1">
    <source>
        <dbReference type="SAM" id="MobiDB-lite"/>
    </source>
</evidence>
<dbReference type="Pfam" id="PF25852">
    <property type="entry name" value="DUF6242_C"/>
    <property type="match status" value="1"/>
</dbReference>
<feature type="region of interest" description="Disordered" evidence="1">
    <location>
        <begin position="28"/>
        <end position="47"/>
    </location>
</feature>
<accession>A0AAN1WFA1</accession>
<dbReference type="SUPFAM" id="SSF117281">
    <property type="entry name" value="Kelch motif"/>
    <property type="match status" value="2"/>
</dbReference>